<feature type="compositionally biased region" description="Low complexity" evidence="1">
    <location>
        <begin position="9"/>
        <end position="27"/>
    </location>
</feature>
<evidence type="ECO:0000313" key="2">
    <source>
        <dbReference type="EMBL" id="TGZ56929.1"/>
    </source>
</evidence>
<dbReference type="AlphaFoldDB" id="A0A4S2L8N8"/>
<evidence type="ECO:0000256" key="1">
    <source>
        <dbReference type="SAM" id="MobiDB-lite"/>
    </source>
</evidence>
<feature type="region of interest" description="Disordered" evidence="1">
    <location>
        <begin position="1"/>
        <end position="58"/>
    </location>
</feature>
<protein>
    <submittedName>
        <fullName evidence="2">Uncharacterized protein</fullName>
    </submittedName>
</protein>
<dbReference type="EMBL" id="QBLH01000257">
    <property type="protein sequence ID" value="TGZ56929.1"/>
    <property type="molecule type" value="Genomic_DNA"/>
</dbReference>
<feature type="region of interest" description="Disordered" evidence="1">
    <location>
        <begin position="454"/>
        <end position="490"/>
    </location>
</feature>
<sequence>MMDVEETNTASTASSSPRPSSPAADSTFIREEERKRERNNSCNFGGFGFGDPHAKTALPPSRRKIQFLVQRWKLEIELVPNLYGAHMRTRAPPPESAESESGRLFRSRIDDDGGGGGGGGTHGLRVCDERDITVVGRRKYTGPRIRGIGVYTRGRRLIMHALSAPPPPALSVPQRPLVRALLLHSVDLKMQVTSKTRVSVSYVGPRRNSGKANFKAEEIQFGPRRSRISRLDHRVFYASNPADAWKRFFVCNNAEKQTREFIEITGSFRPPLFDPYDNFSIEKKLRVVSIKAIIIDDTRNSGDENGVTDTVSVILSLMVSNNPATWEREERTYRRAQQPFGGYQSRFHPTQQQRVAYQANVMSKIAAQSTTSHDRDVFIDEKLYLAELSRESVIGRVRRAAGEKRERERMSTAASPRWDEVPAVAGVGSIQKRQQSAPPYYVFSSDPYPSCSSPRCFSSRESSPPPLPATAPLPRCAPPASLPPTGSIAPERFTASRKISTTGNNSYPSHCFLPRTLLSSTSVENPKRIPKTKILVFRSPVDGALMGNWLPGENFWSPREIIRLIAN</sequence>
<keyword evidence="3" id="KW-1185">Reference proteome</keyword>
<dbReference type="Proteomes" id="UP000310200">
    <property type="component" value="Unassembled WGS sequence"/>
</dbReference>
<gene>
    <name evidence="2" type="ORF">DBV15_08452</name>
</gene>
<comment type="caution">
    <text evidence="2">The sequence shown here is derived from an EMBL/GenBank/DDBJ whole genome shotgun (WGS) entry which is preliminary data.</text>
</comment>
<reference evidence="2 3" key="1">
    <citation type="journal article" date="2019" name="Philos. Trans. R. Soc. Lond., B, Biol. Sci.">
        <title>Ant behaviour and brain gene expression of defending hosts depend on the ecological success of the intruding social parasite.</title>
        <authorList>
            <person name="Kaur R."/>
            <person name="Stoldt M."/>
            <person name="Jongepier E."/>
            <person name="Feldmeyer B."/>
            <person name="Menzel F."/>
            <person name="Bornberg-Bauer E."/>
            <person name="Foitzik S."/>
        </authorList>
    </citation>
    <scope>NUCLEOTIDE SEQUENCE [LARGE SCALE GENOMIC DNA]</scope>
    <source>
        <tissue evidence="2">Whole body</tissue>
    </source>
</reference>
<accession>A0A4S2L8N8</accession>
<name>A0A4S2L8N8_9HYME</name>
<evidence type="ECO:0000313" key="3">
    <source>
        <dbReference type="Proteomes" id="UP000310200"/>
    </source>
</evidence>
<proteinExistence type="predicted"/>
<feature type="compositionally biased region" description="Pro residues" evidence="1">
    <location>
        <begin position="463"/>
        <end position="482"/>
    </location>
</feature>
<organism evidence="2 3">
    <name type="scientific">Temnothorax longispinosus</name>
    <dbReference type="NCBI Taxonomy" id="300112"/>
    <lineage>
        <taxon>Eukaryota</taxon>
        <taxon>Metazoa</taxon>
        <taxon>Ecdysozoa</taxon>
        <taxon>Arthropoda</taxon>
        <taxon>Hexapoda</taxon>
        <taxon>Insecta</taxon>
        <taxon>Pterygota</taxon>
        <taxon>Neoptera</taxon>
        <taxon>Endopterygota</taxon>
        <taxon>Hymenoptera</taxon>
        <taxon>Apocrita</taxon>
        <taxon>Aculeata</taxon>
        <taxon>Formicoidea</taxon>
        <taxon>Formicidae</taxon>
        <taxon>Myrmicinae</taxon>
        <taxon>Temnothorax</taxon>
    </lineage>
</organism>
<feature type="compositionally biased region" description="Basic and acidic residues" evidence="1">
    <location>
        <begin position="28"/>
        <end position="39"/>
    </location>
</feature>